<comment type="caution">
    <text evidence="5">The sequence shown here is derived from an EMBL/GenBank/DDBJ whole genome shotgun (WGS) entry which is preliminary data.</text>
</comment>
<dbReference type="SUPFAM" id="SSF55729">
    <property type="entry name" value="Acyl-CoA N-acyltransferases (Nat)"/>
    <property type="match status" value="1"/>
</dbReference>
<dbReference type="InterPro" id="IPR000182">
    <property type="entry name" value="GNAT_dom"/>
</dbReference>
<evidence type="ECO:0000259" key="4">
    <source>
        <dbReference type="PROSITE" id="PS51186"/>
    </source>
</evidence>
<gene>
    <name evidence="5" type="ORF">IGC_02691</name>
</gene>
<dbReference type="GO" id="GO:0005737">
    <property type="term" value="C:cytoplasm"/>
    <property type="evidence" value="ECO:0007669"/>
    <property type="project" value="TreeGrafter"/>
</dbReference>
<dbReference type="InterPro" id="IPR016181">
    <property type="entry name" value="Acyl_CoA_acyltransferase"/>
</dbReference>
<dbReference type="AlphaFoldDB" id="J8D1L4"/>
<organism evidence="5 6">
    <name type="scientific">Bacillus cereus HuA4-10</name>
    <dbReference type="NCBI Taxonomy" id="1053206"/>
    <lineage>
        <taxon>Bacteria</taxon>
        <taxon>Bacillati</taxon>
        <taxon>Bacillota</taxon>
        <taxon>Bacilli</taxon>
        <taxon>Bacillales</taxon>
        <taxon>Bacillaceae</taxon>
        <taxon>Bacillus</taxon>
        <taxon>Bacillus cereus group</taxon>
    </lineage>
</organism>
<evidence type="ECO:0000256" key="2">
    <source>
        <dbReference type="ARBA" id="ARBA00023315"/>
    </source>
</evidence>
<feature type="domain" description="N-acetyltransferase" evidence="4">
    <location>
        <begin position="24"/>
        <end position="167"/>
    </location>
</feature>
<accession>J8D1L4</accession>
<keyword evidence="1" id="KW-0808">Transferase</keyword>
<dbReference type="EMBL" id="AHEA01000023">
    <property type="protein sequence ID" value="EJQ78776.1"/>
    <property type="molecule type" value="Genomic_DNA"/>
</dbReference>
<dbReference type="CDD" id="cd04301">
    <property type="entry name" value="NAT_SF"/>
    <property type="match status" value="1"/>
</dbReference>
<protein>
    <recommendedName>
        <fullName evidence="4">N-acetyltransferase domain-containing protein</fullName>
    </recommendedName>
</protein>
<dbReference type="InterPro" id="IPR051531">
    <property type="entry name" value="N-acetyltransferase"/>
</dbReference>
<sequence>MYIFGEIGEREIQIHVWNDKNLDLLHKINTPEMMEHLGGPETKEQILKRHKRYLELGDDGQMFSITQSPDFVEIGSVGYWKTTWNDESVYEIGWSVRPQFQGQGIATLAVKLAIDAAMKENKYKYIHAFPSIHNPASNAICRKLNFTFISECEFEYPPGNLMHCNNWRLIIATDQER</sequence>
<evidence type="ECO:0000256" key="1">
    <source>
        <dbReference type="ARBA" id="ARBA00022679"/>
    </source>
</evidence>
<name>J8D1L4_BACCE</name>
<keyword evidence="2" id="KW-0012">Acyltransferase</keyword>
<comment type="similarity">
    <text evidence="3">Belongs to the acetyltransferase family. RimJ subfamily.</text>
</comment>
<proteinExistence type="inferred from homology"/>
<dbReference type="PANTHER" id="PTHR43792:SF8">
    <property type="entry name" value="[RIBOSOMAL PROTEIN US5]-ALANINE N-ACETYLTRANSFERASE"/>
    <property type="match status" value="1"/>
</dbReference>
<evidence type="ECO:0000256" key="3">
    <source>
        <dbReference type="ARBA" id="ARBA00038502"/>
    </source>
</evidence>
<reference evidence="5 6" key="1">
    <citation type="submission" date="2012-04" db="EMBL/GenBank/DDBJ databases">
        <title>The Genome Sequence of Bacillus cereus HuA4-10.</title>
        <authorList>
            <consortium name="The Broad Institute Genome Sequencing Platform"/>
            <consortium name="The Broad Institute Genome Sequencing Center for Infectious Disease"/>
            <person name="Feldgarden M."/>
            <person name="Van der Auwera G.A."/>
            <person name="Mahillon J."/>
            <person name="Duprez V."/>
            <person name="Timmery S."/>
            <person name="Mattelet C."/>
            <person name="Dierick K."/>
            <person name="Sun M."/>
            <person name="Yu Z."/>
            <person name="Zhu L."/>
            <person name="Hu X."/>
            <person name="Shank E.B."/>
            <person name="Swiecicka I."/>
            <person name="Hansen B.M."/>
            <person name="Andrup L."/>
            <person name="Young S.K."/>
            <person name="Zeng Q."/>
            <person name="Gargeya S."/>
            <person name="Fitzgerald M."/>
            <person name="Haas B."/>
            <person name="Abouelleil A."/>
            <person name="Alvarado L."/>
            <person name="Arachchi H.M."/>
            <person name="Berlin A."/>
            <person name="Chapman S.B."/>
            <person name="Goldberg J."/>
            <person name="Griggs A."/>
            <person name="Gujja S."/>
            <person name="Hansen M."/>
            <person name="Howarth C."/>
            <person name="Imamovic A."/>
            <person name="Larimer J."/>
            <person name="McCowen C."/>
            <person name="Montmayeur A."/>
            <person name="Murphy C."/>
            <person name="Neiman D."/>
            <person name="Pearson M."/>
            <person name="Priest M."/>
            <person name="Roberts A."/>
            <person name="Saif S."/>
            <person name="Shea T."/>
            <person name="Sisk P."/>
            <person name="Sykes S."/>
            <person name="Wortman J."/>
            <person name="Nusbaum C."/>
            <person name="Birren B."/>
        </authorList>
    </citation>
    <scope>NUCLEOTIDE SEQUENCE [LARGE SCALE GENOMIC DNA]</scope>
    <source>
        <strain evidence="5 6">HuA4-10</strain>
    </source>
</reference>
<dbReference type="PROSITE" id="PS51186">
    <property type="entry name" value="GNAT"/>
    <property type="match status" value="1"/>
</dbReference>
<dbReference type="Pfam" id="PF13302">
    <property type="entry name" value="Acetyltransf_3"/>
    <property type="match status" value="1"/>
</dbReference>
<dbReference type="PATRIC" id="fig|1053206.3.peg.2738"/>
<dbReference type="PANTHER" id="PTHR43792">
    <property type="entry name" value="GNAT FAMILY, PUTATIVE (AFU_ORTHOLOGUE AFUA_3G00765)-RELATED-RELATED"/>
    <property type="match status" value="1"/>
</dbReference>
<dbReference type="HOGENOM" id="CLU_102191_1_0_9"/>
<dbReference type="RefSeq" id="WP_002147337.1">
    <property type="nucleotide sequence ID" value="NZ_JH792148.1"/>
</dbReference>
<dbReference type="Proteomes" id="UP000006977">
    <property type="component" value="Unassembled WGS sequence"/>
</dbReference>
<evidence type="ECO:0000313" key="6">
    <source>
        <dbReference type="Proteomes" id="UP000006977"/>
    </source>
</evidence>
<dbReference type="GO" id="GO:0008999">
    <property type="term" value="F:protein-N-terminal-alanine acetyltransferase activity"/>
    <property type="evidence" value="ECO:0007669"/>
    <property type="project" value="TreeGrafter"/>
</dbReference>
<evidence type="ECO:0000313" key="5">
    <source>
        <dbReference type="EMBL" id="EJQ78776.1"/>
    </source>
</evidence>
<dbReference type="Gene3D" id="3.40.630.30">
    <property type="match status" value="1"/>
</dbReference>